<dbReference type="InterPro" id="IPR011048">
    <property type="entry name" value="Haem_d1_sf"/>
</dbReference>
<feature type="transmembrane region" description="Helical" evidence="5">
    <location>
        <begin position="583"/>
        <end position="607"/>
    </location>
</feature>
<dbReference type="InterPro" id="IPR000515">
    <property type="entry name" value="MetI-like"/>
</dbReference>
<evidence type="ECO:0000313" key="7">
    <source>
        <dbReference type="EMBL" id="MDW6092064.1"/>
    </source>
</evidence>
<comment type="subcellular location">
    <subcellularLocation>
        <location evidence="1 5">Cell membrane</location>
        <topology evidence="1 5">Multi-pass membrane protein</topology>
    </subcellularLocation>
</comment>
<keyword evidence="8" id="KW-1185">Reference proteome</keyword>
<accession>A0ABU4IRP0</accession>
<organism evidence="7 8">
    <name type="scientific">Vibrio rhizosphaerae</name>
    <dbReference type="NCBI Taxonomy" id="398736"/>
    <lineage>
        <taxon>Bacteria</taxon>
        <taxon>Pseudomonadati</taxon>
        <taxon>Pseudomonadota</taxon>
        <taxon>Gammaproteobacteria</taxon>
        <taxon>Vibrionales</taxon>
        <taxon>Vibrionaceae</taxon>
        <taxon>Vibrio</taxon>
    </lineage>
</organism>
<dbReference type="Proteomes" id="UP001279860">
    <property type="component" value="Unassembled WGS sequence"/>
</dbReference>
<keyword evidence="3 5" id="KW-1133">Transmembrane helix</keyword>
<dbReference type="EMBL" id="JAWRCP010000001">
    <property type="protein sequence ID" value="MDW6092064.1"/>
    <property type="molecule type" value="Genomic_DNA"/>
</dbReference>
<dbReference type="CDD" id="cd06261">
    <property type="entry name" value="TM_PBP2"/>
    <property type="match status" value="1"/>
</dbReference>
<protein>
    <submittedName>
        <fullName evidence="7">ABC transporter permease subunit</fullName>
    </submittedName>
</protein>
<sequence length="732" mass="81700">MPYPQFSLKAADKKRLVKDRLVRFTVRAGGVSVLGALILIFVYLIWVALPLFSSADIKMSSVHPRVSGAAQPPIQLAVDDYGQYVFMLDHLGKMTFWSTQKTESSPLWQQQLGFVPQQSAVVGHWFAALGSGKQLVIGRPQFSHRLRAGETIFVPDFEPLTLPSSLRADIPDHVQQLTFAVSAQAVTLAFTTQNDMVTVLSFARDSSDSAQVRVFHFPEKVAADALLFSPDGQTLYIREGGHLVIALRNGHTYSVREVVDLTRGDAQRTIAQIILLPGGDSLLVRDQQGVVTQWFDVIRDQKRQFMPVRAFNTGDQTSLIMTDVYHQGFFSFHHDGQVRNYQATNHKLVLSQKVFKQSPDGVALSDNEKYLVAYQQGHINLARVDLGYPEISFSALWQKIWYENYPEPDYVWQSTSASDSFEPKFSLVPIAFGTIKAAFYAMIFAVPMAILAAIYTAYFMSARMRRKVKPTIELMEALPTVIIGFLAGLWLAPILERHLVAAVVMIILLPLSTIVFGLIWHFSPERWRRTVQRGWHAALLVPVLAGVMVLMLPVGFHLETWLFDGDIRVFLAQYGIDFNQRNALVVGIAMGFAVIPTIFTIAEDAIFSVPKHLSDGSLALGATTWQTLTHVVLLTASPGIFSAIMMGLGRAVGETMIVLMATGNTPIMDWNIFEGMRTLAATIAVELPEAEVGSSQYRLLFLGALLLFVFTFLVNALAEWIRLRLREKYRAL</sequence>
<evidence type="ECO:0000256" key="5">
    <source>
        <dbReference type="RuleBase" id="RU363032"/>
    </source>
</evidence>
<gene>
    <name evidence="7" type="ORF">SBX64_05855</name>
</gene>
<dbReference type="SUPFAM" id="SSF51004">
    <property type="entry name" value="C-terminal (heme d1) domain of cytochrome cd1-nitrite reductase"/>
    <property type="match status" value="1"/>
</dbReference>
<dbReference type="SUPFAM" id="SSF161098">
    <property type="entry name" value="MetI-like"/>
    <property type="match status" value="2"/>
</dbReference>
<feature type="transmembrane region" description="Helical" evidence="5">
    <location>
        <begin position="534"/>
        <end position="556"/>
    </location>
</feature>
<dbReference type="PROSITE" id="PS50928">
    <property type="entry name" value="ABC_TM1"/>
    <property type="match status" value="1"/>
</dbReference>
<comment type="similarity">
    <text evidence="5">Belongs to the binding-protein-dependent transport system permease family.</text>
</comment>
<evidence type="ECO:0000259" key="6">
    <source>
        <dbReference type="PROSITE" id="PS50928"/>
    </source>
</evidence>
<feature type="transmembrane region" description="Helical" evidence="5">
    <location>
        <begin position="437"/>
        <end position="460"/>
    </location>
</feature>
<keyword evidence="5" id="KW-0813">Transport</keyword>
<keyword evidence="4 5" id="KW-0472">Membrane</keyword>
<evidence type="ECO:0000256" key="3">
    <source>
        <dbReference type="ARBA" id="ARBA00022989"/>
    </source>
</evidence>
<feature type="domain" description="ABC transmembrane type-1" evidence="6">
    <location>
        <begin position="431"/>
        <end position="718"/>
    </location>
</feature>
<evidence type="ECO:0000256" key="1">
    <source>
        <dbReference type="ARBA" id="ARBA00004651"/>
    </source>
</evidence>
<dbReference type="Pfam" id="PF00528">
    <property type="entry name" value="BPD_transp_1"/>
    <property type="match status" value="1"/>
</dbReference>
<evidence type="ECO:0000256" key="4">
    <source>
        <dbReference type="ARBA" id="ARBA00023136"/>
    </source>
</evidence>
<dbReference type="Gene3D" id="2.130.10.10">
    <property type="entry name" value="YVTN repeat-like/Quinoprotein amine dehydrogenase"/>
    <property type="match status" value="1"/>
</dbReference>
<feature type="transmembrane region" description="Helical" evidence="5">
    <location>
        <begin position="697"/>
        <end position="718"/>
    </location>
</feature>
<feature type="transmembrane region" description="Helical" evidence="5">
    <location>
        <begin position="472"/>
        <end position="492"/>
    </location>
</feature>
<dbReference type="PANTHER" id="PTHR42727:SF1">
    <property type="entry name" value="PHOSPHATE TRANSPORT SYSTEM PERMEASE"/>
    <property type="match status" value="1"/>
</dbReference>
<feature type="transmembrane region" description="Helical" evidence="5">
    <location>
        <begin position="21"/>
        <end position="49"/>
    </location>
</feature>
<dbReference type="InterPro" id="IPR015943">
    <property type="entry name" value="WD40/YVTN_repeat-like_dom_sf"/>
</dbReference>
<name>A0ABU4IRP0_9VIBR</name>
<dbReference type="Gene3D" id="1.10.3720.10">
    <property type="entry name" value="MetI-like"/>
    <property type="match status" value="1"/>
</dbReference>
<dbReference type="InterPro" id="IPR035906">
    <property type="entry name" value="MetI-like_sf"/>
</dbReference>
<evidence type="ECO:0000313" key="8">
    <source>
        <dbReference type="Proteomes" id="UP001279860"/>
    </source>
</evidence>
<dbReference type="PANTHER" id="PTHR42727">
    <property type="entry name" value="PHOSPHATE TRANSPORT SYSTEM PERMEASE PROTEIN"/>
    <property type="match status" value="1"/>
</dbReference>
<evidence type="ECO:0000256" key="2">
    <source>
        <dbReference type="ARBA" id="ARBA00022692"/>
    </source>
</evidence>
<proteinExistence type="inferred from homology"/>
<dbReference type="RefSeq" id="WP_318584516.1">
    <property type="nucleotide sequence ID" value="NZ_JAWRCP010000001.1"/>
</dbReference>
<comment type="caution">
    <text evidence="7">The sequence shown here is derived from an EMBL/GenBank/DDBJ whole genome shotgun (WGS) entry which is preliminary data.</text>
</comment>
<feature type="transmembrane region" description="Helical" evidence="5">
    <location>
        <begin position="498"/>
        <end position="522"/>
    </location>
</feature>
<feature type="transmembrane region" description="Helical" evidence="5">
    <location>
        <begin position="628"/>
        <end position="648"/>
    </location>
</feature>
<reference evidence="7 8" key="1">
    <citation type="submission" date="2023-11" db="EMBL/GenBank/DDBJ databases">
        <title>Plant-associative lifestyle of Vibrio porteresiae and its evolutionary dynamics.</title>
        <authorList>
            <person name="Rameshkumar N."/>
            <person name="Kirti K."/>
        </authorList>
    </citation>
    <scope>NUCLEOTIDE SEQUENCE [LARGE SCALE GENOMIC DNA]</scope>
    <source>
        <strain evidence="7 8">MSSRF7</strain>
    </source>
</reference>
<keyword evidence="2 5" id="KW-0812">Transmembrane</keyword>